<feature type="non-terminal residue" evidence="8">
    <location>
        <position position="426"/>
    </location>
</feature>
<accession>A0ABN9LHC1</accession>
<feature type="region of interest" description="Disordered" evidence="7">
    <location>
        <begin position="321"/>
        <end position="349"/>
    </location>
</feature>
<evidence type="ECO:0000256" key="2">
    <source>
        <dbReference type="ARBA" id="ARBA00022598"/>
    </source>
</evidence>
<protein>
    <recommendedName>
        <fullName evidence="5">Tubulin--tyrosine ligase-like protein 5</fullName>
    </recommendedName>
</protein>
<sequence length="426" mass="48349">FKFDVRLYVLITSYDPLVIYLYEEGLTRFATVRYDQAAKNIKNQFMHLTNYSVNKRSTDYVSCDDPEVEDYGNKWSMSAMLRYLKQEGKDTAALMTQVEDLIIKTVISGELPIATACKSFQVHRGNCFELYGFDVLIDGNLRPWLLEVNLSPSLACDAPLDMKVKASMVSDMLTLIGLECQDPQQGTGREKRVPRPQRPLSASDIDTKMHLGSREKTGRSGVLGLSTEEVKILRRLQDEEARRGGFVRIFPRSDTWALYSSFLEHKTSMNYMLSTHLFSSKTVTNDPRLTLNAALYERKLISLQLRRAKRHGRTRRTALLRQSDCGVQEEEEEDDLEDEEEVQEQLSPPVPTLIPPVPALISLVPALTPPVPASRVSIIQLLHKGANLSKVQARLAFSGYLQRVQSRLQDERHKESAVPKAEEQMV</sequence>
<dbReference type="PANTHER" id="PTHR12241">
    <property type="entry name" value="TUBULIN POLYGLUTAMYLASE"/>
    <property type="match status" value="1"/>
</dbReference>
<dbReference type="PANTHER" id="PTHR12241:SF145">
    <property type="entry name" value="TUBULIN POLYGLUTAMYLASE TTLL5"/>
    <property type="match status" value="1"/>
</dbReference>
<evidence type="ECO:0000256" key="4">
    <source>
        <dbReference type="ARBA" id="ARBA00022840"/>
    </source>
</evidence>
<dbReference type="PROSITE" id="PS51221">
    <property type="entry name" value="TTL"/>
    <property type="match status" value="1"/>
</dbReference>
<dbReference type="Pfam" id="PF03133">
    <property type="entry name" value="TTL"/>
    <property type="match status" value="1"/>
</dbReference>
<dbReference type="Proteomes" id="UP001176940">
    <property type="component" value="Unassembled WGS sequence"/>
</dbReference>
<evidence type="ECO:0000256" key="7">
    <source>
        <dbReference type="SAM" id="MobiDB-lite"/>
    </source>
</evidence>
<comment type="caution">
    <text evidence="8">The sequence shown here is derived from an EMBL/GenBank/DDBJ whole genome shotgun (WGS) entry which is preliminary data.</text>
</comment>
<keyword evidence="4" id="KW-0067">ATP-binding</keyword>
<feature type="region of interest" description="Disordered" evidence="7">
    <location>
        <begin position="182"/>
        <end position="219"/>
    </location>
</feature>
<evidence type="ECO:0000256" key="3">
    <source>
        <dbReference type="ARBA" id="ARBA00022741"/>
    </source>
</evidence>
<dbReference type="EMBL" id="CAUEEQ010014198">
    <property type="protein sequence ID" value="CAJ0938253.1"/>
    <property type="molecule type" value="Genomic_DNA"/>
</dbReference>
<feature type="non-terminal residue" evidence="8">
    <location>
        <position position="1"/>
    </location>
</feature>
<feature type="compositionally biased region" description="Basic and acidic residues" evidence="7">
    <location>
        <begin position="205"/>
        <end position="218"/>
    </location>
</feature>
<keyword evidence="2" id="KW-0436">Ligase</keyword>
<organism evidence="8 9">
    <name type="scientific">Ranitomeya imitator</name>
    <name type="common">mimic poison frog</name>
    <dbReference type="NCBI Taxonomy" id="111125"/>
    <lineage>
        <taxon>Eukaryota</taxon>
        <taxon>Metazoa</taxon>
        <taxon>Chordata</taxon>
        <taxon>Craniata</taxon>
        <taxon>Vertebrata</taxon>
        <taxon>Euteleostomi</taxon>
        <taxon>Amphibia</taxon>
        <taxon>Batrachia</taxon>
        <taxon>Anura</taxon>
        <taxon>Neobatrachia</taxon>
        <taxon>Hyloidea</taxon>
        <taxon>Dendrobatidae</taxon>
        <taxon>Dendrobatinae</taxon>
        <taxon>Ranitomeya</taxon>
    </lineage>
</organism>
<comment type="catalytic activity">
    <reaction evidence="6">
        <text>L-glutamyl-[protein] + L-glutamate + ATP = gamma-L-glutamyl-L-glutamyl-[protein] + ADP + phosphate + H(+)</text>
        <dbReference type="Rhea" id="RHEA:60144"/>
        <dbReference type="Rhea" id="RHEA-COMP:10208"/>
        <dbReference type="Rhea" id="RHEA-COMP:15517"/>
        <dbReference type="ChEBI" id="CHEBI:15378"/>
        <dbReference type="ChEBI" id="CHEBI:29973"/>
        <dbReference type="ChEBI" id="CHEBI:29985"/>
        <dbReference type="ChEBI" id="CHEBI:30616"/>
        <dbReference type="ChEBI" id="CHEBI:43474"/>
        <dbReference type="ChEBI" id="CHEBI:143622"/>
        <dbReference type="ChEBI" id="CHEBI:456216"/>
    </reaction>
    <physiologicalReaction direction="left-to-right" evidence="6">
        <dbReference type="Rhea" id="RHEA:60145"/>
    </physiologicalReaction>
</comment>
<comment type="similarity">
    <text evidence="1">Belongs to the tubulin--tyrosine ligase family.</text>
</comment>
<dbReference type="Gene3D" id="3.30.470.20">
    <property type="entry name" value="ATP-grasp fold, B domain"/>
    <property type="match status" value="1"/>
</dbReference>
<evidence type="ECO:0000256" key="6">
    <source>
        <dbReference type="ARBA" id="ARBA00049274"/>
    </source>
</evidence>
<evidence type="ECO:0000256" key="1">
    <source>
        <dbReference type="ARBA" id="ARBA00006820"/>
    </source>
</evidence>
<name>A0ABN9LHC1_9NEOB</name>
<keyword evidence="9" id="KW-1185">Reference proteome</keyword>
<evidence type="ECO:0000313" key="9">
    <source>
        <dbReference type="Proteomes" id="UP001176940"/>
    </source>
</evidence>
<evidence type="ECO:0000256" key="5">
    <source>
        <dbReference type="ARBA" id="ARBA00041448"/>
    </source>
</evidence>
<keyword evidence="3" id="KW-0547">Nucleotide-binding</keyword>
<reference evidence="8" key="1">
    <citation type="submission" date="2023-07" db="EMBL/GenBank/DDBJ databases">
        <authorList>
            <person name="Stuckert A."/>
        </authorList>
    </citation>
    <scope>NUCLEOTIDE SEQUENCE</scope>
</reference>
<dbReference type="SUPFAM" id="SSF56059">
    <property type="entry name" value="Glutathione synthetase ATP-binding domain-like"/>
    <property type="match status" value="1"/>
</dbReference>
<evidence type="ECO:0000313" key="8">
    <source>
        <dbReference type="EMBL" id="CAJ0938253.1"/>
    </source>
</evidence>
<proteinExistence type="inferred from homology"/>
<dbReference type="InterPro" id="IPR004344">
    <property type="entry name" value="TTL/TTLL_fam"/>
</dbReference>
<feature type="compositionally biased region" description="Acidic residues" evidence="7">
    <location>
        <begin position="327"/>
        <end position="343"/>
    </location>
</feature>
<gene>
    <name evidence="8" type="ORF">RIMI_LOCUS7477014</name>
</gene>